<reference evidence="2" key="1">
    <citation type="submission" date="2009-09" db="EMBL/GenBank/DDBJ databases">
        <title>The complete genome of Nakamurella multipartita DSM 44233.</title>
        <authorList>
            <consortium name="US DOE Joint Genome Institute (JGI-PGF)"/>
            <person name="Lucas S."/>
            <person name="Copeland A."/>
            <person name="Lapidus A."/>
            <person name="Glavina del Rio T."/>
            <person name="Dalin E."/>
            <person name="Tice H."/>
            <person name="Bruce D."/>
            <person name="Goodwin L."/>
            <person name="Pitluck S."/>
            <person name="Kyrpides N."/>
            <person name="Mavromatis K."/>
            <person name="Ivanova N."/>
            <person name="Ovchinnikova G."/>
            <person name="Sims D."/>
            <person name="Meincke L."/>
            <person name="Brettin T."/>
            <person name="Detter J.C."/>
            <person name="Han C."/>
            <person name="Larimer F."/>
            <person name="Land M."/>
            <person name="Hauser L."/>
            <person name="Markowitz V."/>
            <person name="Cheng J.-F."/>
            <person name="Hugenholtz P."/>
            <person name="Woyke T."/>
            <person name="Wu D."/>
            <person name="Klenk H.-P."/>
            <person name="Eisen J.A."/>
        </authorList>
    </citation>
    <scope>NUCLEOTIDE SEQUENCE [LARGE SCALE GENOMIC DNA]</scope>
    <source>
        <strain evidence="2">ATCC 700099 / DSM 44233 / CIP 104796 / JCM 9543 / NBRC 105858 / Y-104</strain>
    </source>
</reference>
<dbReference type="STRING" id="479431.Namu_4975"/>
<gene>
    <name evidence="1" type="ordered locus">Namu_4975</name>
</gene>
<organism evidence="1 2">
    <name type="scientific">Nakamurella multipartita (strain ATCC 700099 / DSM 44233 / CIP 104796 / JCM 9543 / NBRC 105858 / Y-104)</name>
    <name type="common">Microsphaera multipartita</name>
    <dbReference type="NCBI Taxonomy" id="479431"/>
    <lineage>
        <taxon>Bacteria</taxon>
        <taxon>Bacillati</taxon>
        <taxon>Actinomycetota</taxon>
        <taxon>Actinomycetes</taxon>
        <taxon>Nakamurellales</taxon>
        <taxon>Nakamurellaceae</taxon>
        <taxon>Nakamurella</taxon>
    </lineage>
</organism>
<dbReference type="InParanoid" id="C8XA48"/>
<accession>C8XA48</accession>
<protein>
    <submittedName>
        <fullName evidence="1">Uncharacterized protein</fullName>
    </submittedName>
</protein>
<name>C8XA48_NAKMY</name>
<dbReference type="EMBL" id="CP001737">
    <property type="protein sequence ID" value="ACV81248.1"/>
    <property type="molecule type" value="Genomic_DNA"/>
</dbReference>
<reference evidence="1 2" key="2">
    <citation type="journal article" date="2010" name="Stand. Genomic Sci.">
        <title>Complete genome sequence of Nakamurella multipartita type strain (Y-104).</title>
        <authorList>
            <person name="Tice H."/>
            <person name="Mayilraj S."/>
            <person name="Sims D."/>
            <person name="Lapidus A."/>
            <person name="Nolan M."/>
            <person name="Lucas S."/>
            <person name="Glavina Del Rio T."/>
            <person name="Copeland A."/>
            <person name="Cheng J.F."/>
            <person name="Meincke L."/>
            <person name="Bruce D."/>
            <person name="Goodwin L."/>
            <person name="Pitluck S."/>
            <person name="Ivanova N."/>
            <person name="Mavromatis K."/>
            <person name="Ovchinnikova G."/>
            <person name="Pati A."/>
            <person name="Chen A."/>
            <person name="Palaniappan K."/>
            <person name="Land M."/>
            <person name="Hauser L."/>
            <person name="Chang Y.J."/>
            <person name="Jeffries C.D."/>
            <person name="Detter J.C."/>
            <person name="Brettin T."/>
            <person name="Rohde M."/>
            <person name="Goker M."/>
            <person name="Bristow J."/>
            <person name="Eisen J.A."/>
            <person name="Markowitz V."/>
            <person name="Hugenholtz P."/>
            <person name="Kyrpides N.C."/>
            <person name="Klenk H.P."/>
            <person name="Chen F."/>
        </authorList>
    </citation>
    <scope>NUCLEOTIDE SEQUENCE [LARGE SCALE GENOMIC DNA]</scope>
    <source>
        <strain evidence="2">ATCC 700099 / DSM 44233 / CIP 104796 / JCM 9543 / NBRC 105858 / Y-104</strain>
    </source>
</reference>
<keyword evidence="2" id="KW-1185">Reference proteome</keyword>
<dbReference type="KEGG" id="nml:Namu_4975"/>
<dbReference type="HOGENOM" id="CLU_1466731_0_0_11"/>
<evidence type="ECO:0000313" key="2">
    <source>
        <dbReference type="Proteomes" id="UP000002218"/>
    </source>
</evidence>
<dbReference type="AlphaFoldDB" id="C8XA48"/>
<dbReference type="Proteomes" id="UP000002218">
    <property type="component" value="Chromosome"/>
</dbReference>
<proteinExistence type="predicted"/>
<evidence type="ECO:0000313" key="1">
    <source>
        <dbReference type="EMBL" id="ACV81248.1"/>
    </source>
</evidence>
<sequence>MRPNWTTVAAEAAGGSAARVRGARAALVGALLLALTAVTGCQADAGTTDTSGTRAAPDPAADTAVRATIEAFNAAAAAGPADQQHRLADLVEPDRAAEVQNCPAATSTVRFEPVYAGLRAAGAPEPAGQTAADAAAQSYLLPALIRIYSGERVTGTDLTTLHLVVRPAPVGGDSEAYLTPFCVN</sequence>